<dbReference type="AlphaFoldDB" id="A0A066XAX1"/>
<dbReference type="InterPro" id="IPR032710">
    <property type="entry name" value="NTF2-like_dom_sf"/>
</dbReference>
<protein>
    <recommendedName>
        <fullName evidence="2">NTF2-like domain-containing protein</fullName>
    </recommendedName>
</protein>
<keyword evidence="4" id="KW-1185">Reference proteome</keyword>
<feature type="signal peptide" evidence="1">
    <location>
        <begin position="1"/>
        <end position="20"/>
    </location>
</feature>
<organism evidence="3 4">
    <name type="scientific">Colletotrichum sublineola</name>
    <name type="common">Sorghum anthracnose fungus</name>
    <dbReference type="NCBI Taxonomy" id="1173701"/>
    <lineage>
        <taxon>Eukaryota</taxon>
        <taxon>Fungi</taxon>
        <taxon>Dikarya</taxon>
        <taxon>Ascomycota</taxon>
        <taxon>Pezizomycotina</taxon>
        <taxon>Sordariomycetes</taxon>
        <taxon>Hypocreomycetidae</taxon>
        <taxon>Glomerellales</taxon>
        <taxon>Glomerellaceae</taxon>
        <taxon>Colletotrichum</taxon>
        <taxon>Colletotrichum graminicola species complex</taxon>
    </lineage>
</organism>
<evidence type="ECO:0000313" key="4">
    <source>
        <dbReference type="Proteomes" id="UP000027238"/>
    </source>
</evidence>
<comment type="caution">
    <text evidence="3">The sequence shown here is derived from an EMBL/GenBank/DDBJ whole genome shotgun (WGS) entry which is preliminary data.</text>
</comment>
<reference evidence="4" key="1">
    <citation type="journal article" date="2014" name="Genome Announc.">
        <title>Draft genome sequence of Colletotrichum sublineola, a destructive pathogen of cultivated sorghum.</title>
        <authorList>
            <person name="Baroncelli R."/>
            <person name="Sanz-Martin J.M."/>
            <person name="Rech G.E."/>
            <person name="Sukno S.A."/>
            <person name="Thon M.R."/>
        </authorList>
    </citation>
    <scope>NUCLEOTIDE SEQUENCE [LARGE SCALE GENOMIC DNA]</scope>
    <source>
        <strain evidence="4">TX430BB</strain>
    </source>
</reference>
<dbReference type="InterPro" id="IPR058645">
    <property type="entry name" value="NTF2-like_dom_7"/>
</dbReference>
<evidence type="ECO:0000256" key="1">
    <source>
        <dbReference type="SAM" id="SignalP"/>
    </source>
</evidence>
<dbReference type="Pfam" id="PF26534">
    <property type="entry name" value="NTF2_7"/>
    <property type="match status" value="1"/>
</dbReference>
<feature type="chain" id="PRO_5001633767" description="NTF2-like domain-containing protein" evidence="1">
    <location>
        <begin position="21"/>
        <end position="175"/>
    </location>
</feature>
<dbReference type="Proteomes" id="UP000027238">
    <property type="component" value="Unassembled WGS sequence"/>
</dbReference>
<name>A0A066XAX1_COLSU</name>
<dbReference type="OrthoDB" id="3526850at2759"/>
<dbReference type="EMBL" id="JMSE01001095">
    <property type="protein sequence ID" value="KDN64784.1"/>
    <property type="molecule type" value="Genomic_DNA"/>
</dbReference>
<keyword evidence="1" id="KW-0732">Signal</keyword>
<dbReference type="eggNOG" id="ENOG502SYE4">
    <property type="taxonomic scope" value="Eukaryota"/>
</dbReference>
<sequence length="175" mass="18660">MHYLTLTSVAIATLTATTRGSVVSLGEGPSCLCHEEALDIANRWLSIFSTGGVSGKEEVATIVSQDLISADETFGPPTYGIDAFWEAIKTPSNTTTNVTQAATFFIHTCDQIAFNWQYNAVTTGYNSTVPVGTPVSFTGNDILKVDLETRLVSNATSCGQWILLAQKLGGRSCTV</sequence>
<evidence type="ECO:0000259" key="2">
    <source>
        <dbReference type="Pfam" id="PF26534"/>
    </source>
</evidence>
<dbReference type="OMA" id="WINLARE"/>
<evidence type="ECO:0000313" key="3">
    <source>
        <dbReference type="EMBL" id="KDN64784.1"/>
    </source>
</evidence>
<dbReference type="HOGENOM" id="CLU_129402_0_0_1"/>
<gene>
    <name evidence="3" type="ORF">CSUB01_08669</name>
</gene>
<proteinExistence type="predicted"/>
<dbReference type="SUPFAM" id="SSF54427">
    <property type="entry name" value="NTF2-like"/>
    <property type="match status" value="1"/>
</dbReference>
<feature type="domain" description="NTF2-like" evidence="2">
    <location>
        <begin position="31"/>
        <end position="157"/>
    </location>
</feature>
<accession>A0A066XAX1</accession>